<dbReference type="AlphaFoldDB" id="A0A1E4RNS8"/>
<dbReference type="RefSeq" id="XP_020077995.1">
    <property type="nucleotide sequence ID" value="XM_020222161.1"/>
</dbReference>
<sequence>MLSKVGLNLSRAACRSSICMNMARSVTTKTHITDHATGEVIKLTDPSLPQMADYPNPVPKLAQDRDPYGKYDDPQNRRNLNEPLNFNDDLYDMWSPDYYQPVSDKSALKANGIFFGSVVAFGLAIWYFQLNPEKPAMPRSFPYNGLAKTLGSGSEEDAKVYRVKPDTTAEQELGVLGANDEIKKQQEAYLQANSDFIKA</sequence>
<keyword evidence="3" id="KW-1185">Reference proteome</keyword>
<evidence type="ECO:0000256" key="1">
    <source>
        <dbReference type="SAM" id="MobiDB-lite"/>
    </source>
</evidence>
<accession>A0A1E4RNS8</accession>
<proteinExistence type="predicted"/>
<dbReference type="PANTHER" id="PTHR12840">
    <property type="entry name" value="NADH-UBIQUINONE OXIDOREDUCTASE ASHI SUBUNIT"/>
    <property type="match status" value="1"/>
</dbReference>
<dbReference type="GeneID" id="30996710"/>
<feature type="compositionally biased region" description="Basic and acidic residues" evidence="1">
    <location>
        <begin position="62"/>
        <end position="80"/>
    </location>
</feature>
<dbReference type="GO" id="GO:0005739">
    <property type="term" value="C:mitochondrion"/>
    <property type="evidence" value="ECO:0007669"/>
    <property type="project" value="InterPro"/>
</dbReference>
<dbReference type="EMBL" id="KV454539">
    <property type="protein sequence ID" value="ODV68928.1"/>
    <property type="molecule type" value="Genomic_DNA"/>
</dbReference>
<gene>
    <name evidence="2" type="ORF">HYPBUDRAFT_155953</name>
</gene>
<reference evidence="3" key="1">
    <citation type="submission" date="2016-05" db="EMBL/GenBank/DDBJ databases">
        <title>Comparative genomics of biotechnologically important yeasts.</title>
        <authorList>
            <consortium name="DOE Joint Genome Institute"/>
            <person name="Riley R."/>
            <person name="Haridas S."/>
            <person name="Wolfe K.H."/>
            <person name="Lopes M.R."/>
            <person name="Hittinger C.T."/>
            <person name="Goker M."/>
            <person name="Salamov A."/>
            <person name="Wisecaver J."/>
            <person name="Long T.M."/>
            <person name="Aerts A.L."/>
            <person name="Barry K."/>
            <person name="Choi C."/>
            <person name="Clum A."/>
            <person name="Coughlan A.Y."/>
            <person name="Deshpande S."/>
            <person name="Douglass A.P."/>
            <person name="Hanson S.J."/>
            <person name="Klenk H.-P."/>
            <person name="Labutti K."/>
            <person name="Lapidus A."/>
            <person name="Lindquist E."/>
            <person name="Lipzen A."/>
            <person name="Meier-Kolthoff J.P."/>
            <person name="Ohm R.A."/>
            <person name="Otillar R.P."/>
            <person name="Pangilinan J."/>
            <person name="Peng Y."/>
            <person name="Rokas A."/>
            <person name="Rosa C.A."/>
            <person name="Scheuner C."/>
            <person name="Sibirny A.A."/>
            <person name="Slot J.C."/>
            <person name="Stielow J.B."/>
            <person name="Sun H."/>
            <person name="Kurtzman C.P."/>
            <person name="Blackwell M."/>
            <person name="Grigoriev I.V."/>
            <person name="Jeffries T.W."/>
        </authorList>
    </citation>
    <scope>NUCLEOTIDE SEQUENCE [LARGE SCALE GENOMIC DNA]</scope>
    <source>
        <strain evidence="3">NRRL Y-1933</strain>
    </source>
</reference>
<organism evidence="2 3">
    <name type="scientific">Hyphopichia burtonii NRRL Y-1933</name>
    <dbReference type="NCBI Taxonomy" id="984485"/>
    <lineage>
        <taxon>Eukaryota</taxon>
        <taxon>Fungi</taxon>
        <taxon>Dikarya</taxon>
        <taxon>Ascomycota</taxon>
        <taxon>Saccharomycotina</taxon>
        <taxon>Pichiomycetes</taxon>
        <taxon>Debaryomycetaceae</taxon>
        <taxon>Hyphopichia</taxon>
    </lineage>
</organism>
<dbReference type="PANTHER" id="PTHR12840:SF1">
    <property type="entry name" value="NADH DEHYDROGENASE [UBIQUINONE] 1 BETA SUBCOMPLEX SUBUNIT 8, MITOCHONDRIAL"/>
    <property type="match status" value="1"/>
</dbReference>
<name>A0A1E4RNS8_9ASCO</name>
<dbReference type="OrthoDB" id="2014058at2759"/>
<feature type="region of interest" description="Disordered" evidence="1">
    <location>
        <begin position="57"/>
        <end position="82"/>
    </location>
</feature>
<dbReference type="InterPro" id="IPR008699">
    <property type="entry name" value="NDUFB8"/>
</dbReference>
<evidence type="ECO:0000313" key="2">
    <source>
        <dbReference type="EMBL" id="ODV68928.1"/>
    </source>
</evidence>
<protein>
    <submittedName>
        <fullName evidence="2">Uncharacterized protein</fullName>
    </submittedName>
</protein>
<dbReference type="Proteomes" id="UP000095085">
    <property type="component" value="Unassembled WGS sequence"/>
</dbReference>
<dbReference type="STRING" id="984485.A0A1E4RNS8"/>
<dbReference type="Pfam" id="PF05821">
    <property type="entry name" value="NDUF_B8"/>
    <property type="match status" value="1"/>
</dbReference>
<evidence type="ECO:0000313" key="3">
    <source>
        <dbReference type="Proteomes" id="UP000095085"/>
    </source>
</evidence>